<proteinExistence type="predicted"/>
<protein>
    <submittedName>
        <fullName evidence="3">Uncharacterized protein</fullName>
    </submittedName>
</protein>
<feature type="transmembrane region" description="Helical" evidence="2">
    <location>
        <begin position="829"/>
        <end position="847"/>
    </location>
</feature>
<evidence type="ECO:0000256" key="2">
    <source>
        <dbReference type="SAM" id="Phobius"/>
    </source>
</evidence>
<feature type="compositionally biased region" description="Basic residues" evidence="1">
    <location>
        <begin position="14"/>
        <end position="23"/>
    </location>
</feature>
<dbReference type="EMBL" id="AOFI03000496">
    <property type="protein sequence ID" value="KAF4316713.1"/>
    <property type="molecule type" value="Genomic_DNA"/>
</dbReference>
<feature type="transmembrane region" description="Helical" evidence="2">
    <location>
        <begin position="1003"/>
        <end position="1024"/>
    </location>
</feature>
<comment type="caution">
    <text evidence="3">The sequence shown here is derived from an EMBL/GenBank/DDBJ whole genome shotgun (WGS) entry which is preliminary data.</text>
</comment>
<keyword evidence="2" id="KW-1133">Transmembrane helix</keyword>
<gene>
    <name evidence="3" type="ORF">G195_009793</name>
</gene>
<reference evidence="3" key="2">
    <citation type="submission" date="2020-02" db="EMBL/GenBank/DDBJ databases">
        <authorList>
            <person name="Studholme D.J."/>
        </authorList>
    </citation>
    <scope>NUCLEOTIDE SEQUENCE</scope>
    <source>
        <strain evidence="3">00238/432</strain>
    </source>
</reference>
<evidence type="ECO:0000313" key="4">
    <source>
        <dbReference type="Proteomes" id="UP000702964"/>
    </source>
</evidence>
<evidence type="ECO:0000256" key="1">
    <source>
        <dbReference type="SAM" id="MobiDB-lite"/>
    </source>
</evidence>
<feature type="region of interest" description="Disordered" evidence="1">
    <location>
        <begin position="1"/>
        <end position="23"/>
    </location>
</feature>
<evidence type="ECO:0000313" key="3">
    <source>
        <dbReference type="EMBL" id="KAF4316713.1"/>
    </source>
</evidence>
<feature type="transmembrane region" description="Helical" evidence="2">
    <location>
        <begin position="1535"/>
        <end position="1556"/>
    </location>
</feature>
<reference evidence="3" key="1">
    <citation type="journal article" date="2015" name="Genom Data">
        <title>Draft genome sequences of Phytophthora kernoviae and Phytophthora ramorum lineage EU2 from Scotland.</title>
        <authorList>
            <person name="Sambles C."/>
            <person name="Schlenzig A."/>
            <person name="O'Neill P."/>
            <person name="Grant M."/>
            <person name="Studholme D.J."/>
        </authorList>
    </citation>
    <scope>NUCLEOTIDE SEQUENCE</scope>
    <source>
        <strain evidence="3">00238/432</strain>
    </source>
</reference>
<keyword evidence="2" id="KW-0472">Membrane</keyword>
<sequence>MAGIMARVAPSLKPRSKRPGGQHKKRITGVQLFNLFRRVAGVAAALMYAGIGLQAAYKTVGVLQRKEVGTQSFGTLDAELIVLYAGNGLIRDSPIVQEVLGDDTTPRNQTLYLQSPTTTSFENCGDVGTFNADIYSESFLYTGFLGLVATSSYNITILQDIEFIMPVVDCTSPPLVADDPSLLRVFNLVRSKTDPEDVRLVAVALSAQDYRIEEQNRLGPAVLSTIFSVSDMRATKVEQFFVLGLDYPYTSSPAFDVYTLDGVSPNGYWEMSSVPRNISEDPIKHTRTARRRGFYLHAESEQANLRNLYWAVETESPARALSEWKWYGEPILLDSWAWVHGIHLLFAWQTLFSLGVLSIVVFRNLRMGKIWIGDAFASVSNGTLMMRGVLVLASWRVNEYWTLLEFCLSNANTISGIQQVPMHQELSHADLMVMFLSIIGLIGRFTKERIDPAFALFLFEVIHSNRLHIIKASKPITKAVVDYANSEYRLGIASVTDAQRKLSAMRLWTTHMLDDQQEKKVTGRTADRSADEKAALALKGNLTNFEISTGAELEARYGLISDYKNYVFFKGLKFASADGVYCSGYVVANGKFLVGSKDLLSIIMIKAFRSRFTNVYVYAVDGNTVQRTAQLLQEHASYNLSYVTELELIAPIVDCTFDLLVWGDRTLARVYYLTRRKNDPTDLILLSTSLSAQDYEVDQHFQKGPALVLLIAAIDDMSATTVDHHIAIALNYPYVAEPVFEYSELEGIDTDSYWLLTTLANQRNLDPAKDVRVARRFGRYVSDLTAQSNVEVTHLGLPSDPASELGEWRWHSRAVLHDSWAWTHAIHGVYAINVIFNLGVLAFVIYQRLRKGHLWVGDAFSTISNMLLYRGLLVLVCNHLNGYWTVTKMCISIGDSITDLHVIYYKPELVHADLLSVFMNLVSGLTYLGRERVDPLVAFATFELSWAYRLNLAKLFPRLRETIENFALADTTQGLLNVSPGLANLSPMELMTAYRVVSDRTPVVLSAVVSIFSPIVLIAAYIVARKAVRFIEFSDGGSVRFGRPRAKVYNKGEQQTDLTSFEAATGAALSKRHSLSHPHSTLQLLTAAEEESQWSHLITGYAGTTTIRESSLVLDILGGSTDPRNDSVYLETATAQSFTGCSDVPKFDAKIYSNQYMRLIFSKLQAHASYNLSYIKELELIAPVVDCMFDLLVSGDRTVARVYYLTRSKSDPTQVLLLSASLSAQDYVVDQQFQKGSAMMLLIAAIDDMRATTLDHQIAIALNYPYVSEPAFAYAELDGVDGDNYWILKMLSDQQNLDPTKIVRVARRFGRYIRDPTAQSNIETAHWDIPNNPTAELGEWRWFSRAVLHDSWAWTHAIHGVFAIDVIFNLSILSFVIYRRLRLGHIWVGDAFSTISSTLLYRGILVIVCNELNGFWTITKMCTSIGDTISDLHVIFYKPELVHADLLAVYLCLTTVLSYLTRERVDPLLAFATFELGWGYRVELADFFPVLRKHIRSFAIADTTNGLLDTSPGLAKLSPMKLLTAYLFQMNRAPLVSSMVISIFSPIVLVLAYIVAQKITRYEDRPSAHGMGRRRSSGYKAGLQQIDLTSFEAATGSALRKRYGVVSGYENYIVRNKQVLATIDAIYGNGFLVANGKFLVATQDLIPLVLMKLSHIRFANIFVYEIIKGSAVKETSRLVYPTTLSWNDLMHLDIIALA</sequence>
<organism evidence="3 4">
    <name type="scientific">Phytophthora kernoviae 00238/432</name>
    <dbReference type="NCBI Taxonomy" id="1284355"/>
    <lineage>
        <taxon>Eukaryota</taxon>
        <taxon>Sar</taxon>
        <taxon>Stramenopiles</taxon>
        <taxon>Oomycota</taxon>
        <taxon>Peronosporomycetes</taxon>
        <taxon>Peronosporales</taxon>
        <taxon>Peronosporaceae</taxon>
        <taxon>Phytophthora</taxon>
    </lineage>
</organism>
<dbReference type="Proteomes" id="UP000702964">
    <property type="component" value="Unassembled WGS sequence"/>
</dbReference>
<accession>A0A8J4S7Z8</accession>
<name>A0A8J4S7Z8_9STRA</name>
<keyword evidence="2" id="KW-0812">Transmembrane</keyword>